<accession>A0A067KL93</accession>
<proteinExistence type="predicted"/>
<name>A0A067KL93_JATCU</name>
<keyword evidence="2" id="KW-1185">Reference proteome</keyword>
<protein>
    <submittedName>
        <fullName evidence="1">Uncharacterized protein</fullName>
    </submittedName>
</protein>
<dbReference type="EMBL" id="KK914479">
    <property type="protein sequence ID" value="KDP35733.1"/>
    <property type="molecule type" value="Genomic_DNA"/>
</dbReference>
<sequence length="210" mass="23044">MDVPPYYYLLIHLDGAINIVVNVDTNEYYYLDLVNDIYEMFDIDSTFIDISFGEELLIEFDRGLMHMFEMFKETSQAELYVTINNMQPIVVEAHVPLDSSEVTIIECPNKRARGVSNEVNENEIQSKFVEPNVVESTNEPTNEVGGAIFSANGVRGTDFGSNGVGDTEFAAHEVRGSEIEGNDGGATEIGGCDVRGTEIGGNEAGVLLTV</sequence>
<dbReference type="Proteomes" id="UP000027138">
    <property type="component" value="Unassembled WGS sequence"/>
</dbReference>
<dbReference type="AlphaFoldDB" id="A0A067KL93"/>
<organism evidence="1 2">
    <name type="scientific">Jatropha curcas</name>
    <name type="common">Barbados nut</name>
    <dbReference type="NCBI Taxonomy" id="180498"/>
    <lineage>
        <taxon>Eukaryota</taxon>
        <taxon>Viridiplantae</taxon>
        <taxon>Streptophyta</taxon>
        <taxon>Embryophyta</taxon>
        <taxon>Tracheophyta</taxon>
        <taxon>Spermatophyta</taxon>
        <taxon>Magnoliopsida</taxon>
        <taxon>eudicotyledons</taxon>
        <taxon>Gunneridae</taxon>
        <taxon>Pentapetalae</taxon>
        <taxon>rosids</taxon>
        <taxon>fabids</taxon>
        <taxon>Malpighiales</taxon>
        <taxon>Euphorbiaceae</taxon>
        <taxon>Crotonoideae</taxon>
        <taxon>Jatropheae</taxon>
        <taxon>Jatropha</taxon>
    </lineage>
</organism>
<reference evidence="1 2" key="1">
    <citation type="journal article" date="2014" name="PLoS ONE">
        <title>Global Analysis of Gene Expression Profiles in Physic Nut (Jatropha curcas L.) Seedlings Exposed to Salt Stress.</title>
        <authorList>
            <person name="Zhang L."/>
            <person name="Zhang C."/>
            <person name="Wu P."/>
            <person name="Chen Y."/>
            <person name="Li M."/>
            <person name="Jiang H."/>
            <person name="Wu G."/>
        </authorList>
    </citation>
    <scope>NUCLEOTIDE SEQUENCE [LARGE SCALE GENOMIC DNA]</scope>
    <source>
        <strain evidence="2">cv. GZQX0401</strain>
        <tissue evidence="1">Young leaves</tissue>
    </source>
</reference>
<gene>
    <name evidence="1" type="ORF">JCGZ_10505</name>
</gene>
<evidence type="ECO:0000313" key="1">
    <source>
        <dbReference type="EMBL" id="KDP35733.1"/>
    </source>
</evidence>
<evidence type="ECO:0000313" key="2">
    <source>
        <dbReference type="Proteomes" id="UP000027138"/>
    </source>
</evidence>